<gene>
    <name evidence="3" type="ORF">H8S57_11320</name>
</gene>
<evidence type="ECO:0000313" key="3">
    <source>
        <dbReference type="EMBL" id="MBC5734312.1"/>
    </source>
</evidence>
<dbReference type="Gene3D" id="3.40.50.1390">
    <property type="entry name" value="Resolvase, N-terminal catalytic domain"/>
    <property type="match status" value="1"/>
</dbReference>
<dbReference type="Gene3D" id="3.90.1750.20">
    <property type="entry name" value="Putative Large Serine Recombinase, Chain B, Domain 2"/>
    <property type="match status" value="1"/>
</dbReference>
<dbReference type="PROSITE" id="PS51736">
    <property type="entry name" value="RECOMBINASES_3"/>
    <property type="match status" value="1"/>
</dbReference>
<dbReference type="SMART" id="SM00857">
    <property type="entry name" value="Resolvase"/>
    <property type="match status" value="1"/>
</dbReference>
<dbReference type="InterPro" id="IPR025378">
    <property type="entry name" value="DUF4368"/>
</dbReference>
<feature type="domain" description="Recombinase" evidence="2">
    <location>
        <begin position="162"/>
        <end position="306"/>
    </location>
</feature>
<dbReference type="GO" id="GO:0003677">
    <property type="term" value="F:DNA binding"/>
    <property type="evidence" value="ECO:0007669"/>
    <property type="project" value="InterPro"/>
</dbReference>
<feature type="domain" description="Resolvase/invertase-type recombinase catalytic" evidence="1">
    <location>
        <begin position="8"/>
        <end position="159"/>
    </location>
</feature>
<accession>A0A8J6M5Y6</accession>
<dbReference type="RefSeq" id="WP_186908203.1">
    <property type="nucleotide sequence ID" value="NZ_JACOPP010000016.1"/>
</dbReference>
<dbReference type="PROSITE" id="PS51737">
    <property type="entry name" value="RECOMBINASE_DNA_BIND"/>
    <property type="match status" value="1"/>
</dbReference>
<dbReference type="InterPro" id="IPR025827">
    <property type="entry name" value="Zn_ribbon_recom_dom"/>
</dbReference>
<dbReference type="GO" id="GO:0000150">
    <property type="term" value="F:DNA strand exchange activity"/>
    <property type="evidence" value="ECO:0007669"/>
    <property type="project" value="InterPro"/>
</dbReference>
<evidence type="ECO:0000259" key="2">
    <source>
        <dbReference type="PROSITE" id="PS51737"/>
    </source>
</evidence>
<organism evidence="3 4">
    <name type="scientific">Lawsonibacter hominis</name>
    <dbReference type="NCBI Taxonomy" id="2763053"/>
    <lineage>
        <taxon>Bacteria</taxon>
        <taxon>Bacillati</taxon>
        <taxon>Bacillota</taxon>
        <taxon>Clostridia</taxon>
        <taxon>Eubacteriales</taxon>
        <taxon>Oscillospiraceae</taxon>
        <taxon>Lawsonibacter</taxon>
    </lineage>
</organism>
<dbReference type="Pfam" id="PF13408">
    <property type="entry name" value="Zn_ribbon_recom"/>
    <property type="match status" value="1"/>
</dbReference>
<dbReference type="AlphaFoldDB" id="A0A8J6M5Y6"/>
<protein>
    <submittedName>
        <fullName evidence="3">Recombinase family protein</fullName>
    </submittedName>
</protein>
<dbReference type="EMBL" id="JACOPP010000016">
    <property type="protein sequence ID" value="MBC5734312.1"/>
    <property type="molecule type" value="Genomic_DNA"/>
</dbReference>
<dbReference type="InterPro" id="IPR006119">
    <property type="entry name" value="Resolv_N"/>
</dbReference>
<dbReference type="PANTHER" id="PTHR30461:SF23">
    <property type="entry name" value="DNA RECOMBINASE-RELATED"/>
    <property type="match status" value="1"/>
</dbReference>
<dbReference type="InterPro" id="IPR038109">
    <property type="entry name" value="DNA_bind_recomb_sf"/>
</dbReference>
<keyword evidence="4" id="KW-1185">Reference proteome</keyword>
<evidence type="ECO:0000313" key="4">
    <source>
        <dbReference type="Proteomes" id="UP000661435"/>
    </source>
</evidence>
<dbReference type="SUPFAM" id="SSF53041">
    <property type="entry name" value="Resolvase-like"/>
    <property type="match status" value="1"/>
</dbReference>
<dbReference type="Pfam" id="PF14287">
    <property type="entry name" value="DUF4368"/>
    <property type="match status" value="1"/>
</dbReference>
<dbReference type="PANTHER" id="PTHR30461">
    <property type="entry name" value="DNA-INVERTASE FROM LAMBDOID PROPHAGE"/>
    <property type="match status" value="1"/>
</dbReference>
<sequence length="570" mass="65517">MRTDKLTLGFAYLRLSNEEAQGGESSSITNQRMIVQNYCKQNGITLVREFVDDGYSGGNFDRPAFQEMMRQLSQGKANTVITKDLSRLGRDMREASYYAEQFFPEHGIHYIAIGDNFDTERENIMAPFLFAMNEVYLRDGSRKVKDVLRSKRESGQYCACPPYGYRKDREDKYRLAPDEQTAPVVQRIFERAAKGDSSRKIALDLNADGIIPPLKYRVLYRDEFSREGAARASDVWNYTTVKRILKNPVYLGHTLLGKSKKVSVKSKKKVPVPRDDWAVTENTHPPLVTQQLYERAQQNLGRGSRDYRAYDQVRKSIFSGIAVCAKCGYSLCSCGTVYKGEREKYWYLSCTHQRQDIAEPCTGVRVRYADLLEVVRQDLNHLLSMTDDQMERMVKEALKRFGSEEVLKAKKLQREQAEARLLTIDKMVGKLYLDNAEGRLDDDRLRRMMADLEKESAGLKATLAELSAVSPAHEVEENYRRFFALAREYTQISELNRDILLTFVEKIEVGPKEYPDGTVKATHRNQPYRQSIRIFYKFIGEMQTDTIRALPVDVSILKQSENLDNEPNSA</sequence>
<dbReference type="InterPro" id="IPR011109">
    <property type="entry name" value="DNA_bind_recombinase_dom"/>
</dbReference>
<dbReference type="InterPro" id="IPR036162">
    <property type="entry name" value="Resolvase-like_N_sf"/>
</dbReference>
<name>A0A8J6M5Y6_9FIRM</name>
<dbReference type="InterPro" id="IPR050639">
    <property type="entry name" value="SSR_resolvase"/>
</dbReference>
<comment type="caution">
    <text evidence="3">The sequence shown here is derived from an EMBL/GenBank/DDBJ whole genome shotgun (WGS) entry which is preliminary data.</text>
</comment>
<dbReference type="Proteomes" id="UP000661435">
    <property type="component" value="Unassembled WGS sequence"/>
</dbReference>
<proteinExistence type="predicted"/>
<dbReference type="Pfam" id="PF00239">
    <property type="entry name" value="Resolvase"/>
    <property type="match status" value="1"/>
</dbReference>
<dbReference type="Pfam" id="PF07508">
    <property type="entry name" value="Recombinase"/>
    <property type="match status" value="1"/>
</dbReference>
<reference evidence="3" key="1">
    <citation type="submission" date="2020-08" db="EMBL/GenBank/DDBJ databases">
        <title>Genome public.</title>
        <authorList>
            <person name="Liu C."/>
            <person name="Sun Q."/>
        </authorList>
    </citation>
    <scope>NUCLEOTIDE SEQUENCE</scope>
    <source>
        <strain evidence="3">NSJ-51</strain>
    </source>
</reference>
<evidence type="ECO:0000259" key="1">
    <source>
        <dbReference type="PROSITE" id="PS51736"/>
    </source>
</evidence>